<organism evidence="2 3">
    <name type="scientific">Cyclobacterium jeungdonense</name>
    <dbReference type="NCBI Taxonomy" id="708087"/>
    <lineage>
        <taxon>Bacteria</taxon>
        <taxon>Pseudomonadati</taxon>
        <taxon>Bacteroidota</taxon>
        <taxon>Cytophagia</taxon>
        <taxon>Cytophagales</taxon>
        <taxon>Cyclobacteriaceae</taxon>
        <taxon>Cyclobacterium</taxon>
    </lineage>
</organism>
<dbReference type="InterPro" id="IPR051045">
    <property type="entry name" value="TonB-dependent_transducer"/>
</dbReference>
<dbReference type="InterPro" id="IPR037682">
    <property type="entry name" value="TonB_C"/>
</dbReference>
<dbReference type="Proteomes" id="UP001236663">
    <property type="component" value="Unassembled WGS sequence"/>
</dbReference>
<dbReference type="EMBL" id="JAUFQS010000006">
    <property type="protein sequence ID" value="MDN3687472.1"/>
    <property type="molecule type" value="Genomic_DNA"/>
</dbReference>
<feature type="domain" description="TonB C-terminal" evidence="1">
    <location>
        <begin position="142"/>
        <end position="208"/>
    </location>
</feature>
<comment type="caution">
    <text evidence="2">The sequence shown here is derived from an EMBL/GenBank/DDBJ whole genome shotgun (WGS) entry which is preliminary data.</text>
</comment>
<protein>
    <submittedName>
        <fullName evidence="2">Energy transducer TonB</fullName>
    </submittedName>
</protein>
<dbReference type="PANTHER" id="PTHR33446:SF2">
    <property type="entry name" value="PROTEIN TONB"/>
    <property type="match status" value="1"/>
</dbReference>
<evidence type="ECO:0000313" key="3">
    <source>
        <dbReference type="Proteomes" id="UP001236663"/>
    </source>
</evidence>
<accession>A0ABT8C5V1</accession>
<dbReference type="RefSeq" id="WP_163385244.1">
    <property type="nucleotide sequence ID" value="NZ_JAUFQS010000006.1"/>
</dbReference>
<dbReference type="PANTHER" id="PTHR33446">
    <property type="entry name" value="PROTEIN TONB-RELATED"/>
    <property type="match status" value="1"/>
</dbReference>
<evidence type="ECO:0000313" key="2">
    <source>
        <dbReference type="EMBL" id="MDN3687472.1"/>
    </source>
</evidence>
<reference evidence="3" key="1">
    <citation type="journal article" date="2019" name="Int. J. Syst. Evol. Microbiol.">
        <title>The Global Catalogue of Microorganisms (GCM) 10K type strain sequencing project: providing services to taxonomists for standard genome sequencing and annotation.</title>
        <authorList>
            <consortium name="The Broad Institute Genomics Platform"/>
            <consortium name="The Broad Institute Genome Sequencing Center for Infectious Disease"/>
            <person name="Wu L."/>
            <person name="Ma J."/>
        </authorList>
    </citation>
    <scope>NUCLEOTIDE SEQUENCE [LARGE SCALE GENOMIC DNA]</scope>
    <source>
        <strain evidence="3">CECT 7706</strain>
    </source>
</reference>
<dbReference type="Gene3D" id="3.30.1150.10">
    <property type="match status" value="1"/>
</dbReference>
<name>A0ABT8C5V1_9BACT</name>
<keyword evidence="3" id="KW-1185">Reference proteome</keyword>
<gene>
    <name evidence="2" type="ORF">QWZ15_06515</name>
</gene>
<sequence>MKISILSCLLTVLLNFPGISQKLDKITVRTKNPSKVATYQVLKDQTTKHGPAVIKYRGTLGFHEQGHFTQGERTGVWEYFDAQGDLVQKFNFSTKSFELLKDFTSVKEVYILQGEDLVQVNTGARPVLLGGDAKFYYFLANNLQYPSSALSKGISGTVGVIVTITKEGKMVNPFIPKEGDKDLDKEALRVISLIPDEWVPLKIDGTTMDSLALLYIRFQRG</sequence>
<dbReference type="SUPFAM" id="SSF74653">
    <property type="entry name" value="TolA/TonB C-terminal domain"/>
    <property type="match status" value="1"/>
</dbReference>
<dbReference type="Pfam" id="PF03544">
    <property type="entry name" value="TonB_C"/>
    <property type="match status" value="1"/>
</dbReference>
<proteinExistence type="predicted"/>
<evidence type="ECO:0000259" key="1">
    <source>
        <dbReference type="Pfam" id="PF03544"/>
    </source>
</evidence>